<name>A0A9L0SRM7_HORSE</name>
<dbReference type="Proteomes" id="UP000002281">
    <property type="component" value="Chromosome 26"/>
</dbReference>
<organism evidence="1 2">
    <name type="scientific">Equus caballus</name>
    <name type="common">Horse</name>
    <dbReference type="NCBI Taxonomy" id="9796"/>
    <lineage>
        <taxon>Eukaryota</taxon>
        <taxon>Metazoa</taxon>
        <taxon>Chordata</taxon>
        <taxon>Craniata</taxon>
        <taxon>Vertebrata</taxon>
        <taxon>Euteleostomi</taxon>
        <taxon>Mammalia</taxon>
        <taxon>Eutheria</taxon>
        <taxon>Laurasiatheria</taxon>
        <taxon>Perissodactyla</taxon>
        <taxon>Equidae</taxon>
        <taxon>Equus</taxon>
    </lineage>
</organism>
<reference evidence="1" key="2">
    <citation type="submission" date="2025-08" db="UniProtKB">
        <authorList>
            <consortium name="Ensembl"/>
        </authorList>
    </citation>
    <scope>IDENTIFICATION</scope>
    <source>
        <strain evidence="1">Thoroughbred</strain>
    </source>
</reference>
<reference evidence="1" key="3">
    <citation type="submission" date="2025-09" db="UniProtKB">
        <authorList>
            <consortium name="Ensembl"/>
        </authorList>
    </citation>
    <scope>IDENTIFICATION</scope>
    <source>
        <strain evidence="1">Thoroughbred</strain>
    </source>
</reference>
<evidence type="ECO:0000313" key="2">
    <source>
        <dbReference type="Proteomes" id="UP000002281"/>
    </source>
</evidence>
<dbReference type="Ensembl" id="ENSECAT00000100016.1">
    <property type="protein sequence ID" value="ENSECAP00000078706.1"/>
    <property type="gene ID" value="ENSECAG00000058788.1"/>
</dbReference>
<keyword evidence="2" id="KW-1185">Reference proteome</keyword>
<dbReference type="GeneTree" id="ENSGT01150000286925"/>
<sequence length="141" mass="16763">MQLRAESLFNKWCWENWTATCKRMNVDCYLTPYEKINSRWMKDLKVRPETINLLEENIGTTLFNTCLSSIIWNTKSPQARKTKEKISKWDYINYKASARKGNHQQNTMSAYQLGKNTCKSYMKGLIYTILYKEIIQVNNEK</sequence>
<protein>
    <submittedName>
        <fullName evidence="1">Uncharacterized protein</fullName>
    </submittedName>
</protein>
<reference evidence="1 2" key="1">
    <citation type="journal article" date="2009" name="Science">
        <title>Genome sequence, comparative analysis, and population genetics of the domestic horse.</title>
        <authorList>
            <consortium name="Broad Institute Genome Sequencing Platform"/>
            <consortium name="Broad Institute Whole Genome Assembly Team"/>
            <person name="Wade C.M."/>
            <person name="Giulotto E."/>
            <person name="Sigurdsson S."/>
            <person name="Zoli M."/>
            <person name="Gnerre S."/>
            <person name="Imsland F."/>
            <person name="Lear T.L."/>
            <person name="Adelson D.L."/>
            <person name="Bailey E."/>
            <person name="Bellone R.R."/>
            <person name="Bloecker H."/>
            <person name="Distl O."/>
            <person name="Edgar R.C."/>
            <person name="Garber M."/>
            <person name="Leeb T."/>
            <person name="Mauceli E."/>
            <person name="MacLeod J.N."/>
            <person name="Penedo M.C.T."/>
            <person name="Raison J.M."/>
            <person name="Sharpe T."/>
            <person name="Vogel J."/>
            <person name="Andersson L."/>
            <person name="Antczak D.F."/>
            <person name="Biagi T."/>
            <person name="Binns M.M."/>
            <person name="Chowdhary B.P."/>
            <person name="Coleman S.J."/>
            <person name="Della Valle G."/>
            <person name="Fryc S."/>
            <person name="Guerin G."/>
            <person name="Hasegawa T."/>
            <person name="Hill E.W."/>
            <person name="Jurka J."/>
            <person name="Kiialainen A."/>
            <person name="Lindgren G."/>
            <person name="Liu J."/>
            <person name="Magnani E."/>
            <person name="Mickelson J.R."/>
            <person name="Murray J."/>
            <person name="Nergadze S.G."/>
            <person name="Onofrio R."/>
            <person name="Pedroni S."/>
            <person name="Piras M.F."/>
            <person name="Raudsepp T."/>
            <person name="Rocchi M."/>
            <person name="Roeed K.H."/>
            <person name="Ryder O.A."/>
            <person name="Searle S."/>
            <person name="Skow L."/>
            <person name="Swinburne J.E."/>
            <person name="Syvaenen A.C."/>
            <person name="Tozaki T."/>
            <person name="Valberg S.J."/>
            <person name="Vaudin M."/>
            <person name="White J.R."/>
            <person name="Zody M.C."/>
            <person name="Lander E.S."/>
            <person name="Lindblad-Toh K."/>
        </authorList>
    </citation>
    <scope>NUCLEOTIDE SEQUENCE [LARGE SCALE GENOMIC DNA]</scope>
    <source>
        <strain evidence="1 2">Thoroughbred</strain>
    </source>
</reference>
<dbReference type="PANTHER" id="PTHR19446">
    <property type="entry name" value="REVERSE TRANSCRIPTASES"/>
    <property type="match status" value="1"/>
</dbReference>
<evidence type="ECO:0000313" key="1">
    <source>
        <dbReference type="Ensembl" id="ENSECAP00000078706.1"/>
    </source>
</evidence>
<accession>A0A9L0SRM7</accession>
<dbReference type="AlphaFoldDB" id="A0A9L0SRM7"/>
<proteinExistence type="predicted"/>